<comment type="caution">
    <text evidence="2">The sequence shown here is derived from an EMBL/GenBank/DDBJ whole genome shotgun (WGS) entry which is preliminary data.</text>
</comment>
<keyword evidence="3" id="KW-1185">Reference proteome</keyword>
<dbReference type="Proteomes" id="UP000465361">
    <property type="component" value="Unassembled WGS sequence"/>
</dbReference>
<name>A0A7I9XXA7_9MYCO</name>
<accession>A0A7I9XXA7</accession>
<evidence type="ECO:0000259" key="1">
    <source>
        <dbReference type="Pfam" id="PF23918"/>
    </source>
</evidence>
<organism evidence="2 3">
    <name type="scientific">Mycobacterium botniense</name>
    <dbReference type="NCBI Taxonomy" id="84962"/>
    <lineage>
        <taxon>Bacteria</taxon>
        <taxon>Bacillati</taxon>
        <taxon>Actinomycetota</taxon>
        <taxon>Actinomycetes</taxon>
        <taxon>Mycobacteriales</taxon>
        <taxon>Mycobacteriaceae</taxon>
        <taxon>Mycobacterium</taxon>
    </lineage>
</organism>
<sequence>MWPNGTITPYGADQLAAGDLPNLWVTSADRQHIFYLMGGLAPFPGVTDGILCVENPVGMAAKFKNLDLQAARQDGVTYQGKVYDPAIIKLKLQVHARTPQVLQQIMDEWMGAWSTPRDTTLTMEYITPDGGYWTAQVRLMPDSWGDAMKLTPREIGVWDMTHICRIDDSFWTTIPVVDSWRPTYADFSDNFATPTESGLGPGWSTIYNPKGSGYEYVGADRQVHWADSGNSTQGVLNIYTAQPTDTDNQVVTVTLGAGWDGVVLFGEATTVIGARMDANGNGVFCDFGWGGIEVYCVVDGVATMLYRVVDLFSAPLPGETWQFIAGAVPGVPRSFAVTRFDGTEVVSFTEAGETSPLGPDNRYTGFGMTTGQGIFNEAQPAPIAYFAGADNNQAAETGYVGLSNQGTQEGWPDILFYGPGTWGFGNGPNSTNMITVGPLKAGDVAFLSTLPRQQRVVNMNNLTDTSFQKLLSGVYDTPIPGVATPDQVTLSQIPVSITGGTASSQIVMSLTPRRIHPA</sequence>
<protein>
    <recommendedName>
        <fullName evidence="1">DUF7257 domain-containing protein</fullName>
    </recommendedName>
</protein>
<dbReference type="InterPro" id="IPR055681">
    <property type="entry name" value="DUF7257"/>
</dbReference>
<reference evidence="2 3" key="1">
    <citation type="journal article" date="2019" name="Emerg. Microbes Infect.">
        <title>Comprehensive subspecies identification of 175 nontuberculous mycobacteria species based on 7547 genomic profiles.</title>
        <authorList>
            <person name="Matsumoto Y."/>
            <person name="Kinjo T."/>
            <person name="Motooka D."/>
            <person name="Nabeya D."/>
            <person name="Jung N."/>
            <person name="Uechi K."/>
            <person name="Horii T."/>
            <person name="Iida T."/>
            <person name="Fujita J."/>
            <person name="Nakamura S."/>
        </authorList>
    </citation>
    <scope>NUCLEOTIDE SEQUENCE [LARGE SCALE GENOMIC DNA]</scope>
    <source>
        <strain evidence="2 3">JCM 17322</strain>
    </source>
</reference>
<evidence type="ECO:0000313" key="2">
    <source>
        <dbReference type="EMBL" id="GFG74434.1"/>
    </source>
</evidence>
<evidence type="ECO:0000313" key="3">
    <source>
        <dbReference type="Proteomes" id="UP000465361"/>
    </source>
</evidence>
<dbReference type="Pfam" id="PF23918">
    <property type="entry name" value="DUF7257"/>
    <property type="match status" value="1"/>
</dbReference>
<feature type="domain" description="DUF7257" evidence="1">
    <location>
        <begin position="165"/>
        <end position="392"/>
    </location>
</feature>
<gene>
    <name evidence="2" type="ORF">MBOT_17990</name>
</gene>
<proteinExistence type="predicted"/>
<dbReference type="EMBL" id="BLKW01000002">
    <property type="protein sequence ID" value="GFG74434.1"/>
    <property type="molecule type" value="Genomic_DNA"/>
</dbReference>
<dbReference type="AlphaFoldDB" id="A0A7I9XXA7"/>